<sequence>MVSAVRLSSAHGGRRRVACVYVASVLVLLLVATAPTVVHSIPLLQESAAADPPAIVTEIMQQQQQQKQPKKQPKYSFEVLNPSPNDVWTSGTLMTFSWIHDSLPPSATFDIALIPADPETNPEALTLTRRPFLRYIEPWGGYLDVVVPYDLISMKQLREEQERDGALIKAQDDDVYEDLSRREDLKTDTVNTVNTTTKTATMTTTTTIQSGENDVESKARLFFTAYEGRTNKVLVQRSVFPVFVRKNRESDKRTVLPPPPGHDQPSITVVQGGSSGEYDVLEKKDSELANLDDEHHDFESQIQEDEKDEEEVGVEEEDEDEDEDEDEEKEEPLLEQEEHLETDAKEQNTQEGGGDGVLDELLGPTSNGTDALEQDNEINGTDELEQDNEINSTTPTGLELGEQDEEQNQVENKNEDEMPSMDMENQGHDHTIDIHHLQTDEDFRLQEEHIDEPGYQPPIKVIDAGTIEVTRWTQNKTRFYVGAPYVIAWSLPAAGRGLTGSVSVYVEDAFTSERYDIAAGNMPSDVQFMYLRPTEMMMSTTPGSRIYLRARVELDLFKNGNLDRYTGFSKMFFVVRGAL</sequence>
<name>A0A9P6R8G5_9FUNG</name>
<reference evidence="2" key="1">
    <citation type="journal article" date="2020" name="Fungal Divers.">
        <title>Resolving the Mortierellaceae phylogeny through synthesis of multi-gene phylogenetics and phylogenomics.</title>
        <authorList>
            <person name="Vandepol N."/>
            <person name="Liber J."/>
            <person name="Desiro A."/>
            <person name="Na H."/>
            <person name="Kennedy M."/>
            <person name="Barry K."/>
            <person name="Grigoriev I.V."/>
            <person name="Miller A.N."/>
            <person name="O'Donnell K."/>
            <person name="Stajich J.E."/>
            <person name="Bonito G."/>
        </authorList>
    </citation>
    <scope>NUCLEOTIDE SEQUENCE</scope>
    <source>
        <strain evidence="2">REB-010B</strain>
    </source>
</reference>
<evidence type="ECO:0000313" key="2">
    <source>
        <dbReference type="EMBL" id="KAG0311990.1"/>
    </source>
</evidence>
<feature type="region of interest" description="Disordered" evidence="1">
    <location>
        <begin position="249"/>
        <end position="273"/>
    </location>
</feature>
<organism evidence="2 3">
    <name type="scientific">Dissophora globulifera</name>
    <dbReference type="NCBI Taxonomy" id="979702"/>
    <lineage>
        <taxon>Eukaryota</taxon>
        <taxon>Fungi</taxon>
        <taxon>Fungi incertae sedis</taxon>
        <taxon>Mucoromycota</taxon>
        <taxon>Mortierellomycotina</taxon>
        <taxon>Mortierellomycetes</taxon>
        <taxon>Mortierellales</taxon>
        <taxon>Mortierellaceae</taxon>
        <taxon>Dissophora</taxon>
    </lineage>
</organism>
<dbReference type="Proteomes" id="UP000738325">
    <property type="component" value="Unassembled WGS sequence"/>
</dbReference>
<dbReference type="OrthoDB" id="2425693at2759"/>
<comment type="caution">
    <text evidence="2">The sequence shown here is derived from an EMBL/GenBank/DDBJ whole genome shotgun (WGS) entry which is preliminary data.</text>
</comment>
<dbReference type="AlphaFoldDB" id="A0A9P6R8G5"/>
<evidence type="ECO:0000256" key="1">
    <source>
        <dbReference type="SAM" id="MobiDB-lite"/>
    </source>
</evidence>
<dbReference type="EMBL" id="JAAAIP010000859">
    <property type="protein sequence ID" value="KAG0311990.1"/>
    <property type="molecule type" value="Genomic_DNA"/>
</dbReference>
<feature type="region of interest" description="Disordered" evidence="1">
    <location>
        <begin position="297"/>
        <end position="417"/>
    </location>
</feature>
<feature type="compositionally biased region" description="Basic and acidic residues" evidence="1">
    <location>
        <begin position="336"/>
        <end position="348"/>
    </location>
</feature>
<gene>
    <name evidence="2" type="ORF">BGZ99_009793</name>
</gene>
<proteinExistence type="predicted"/>
<accession>A0A9P6R8G5</accession>
<feature type="compositionally biased region" description="Acidic residues" evidence="1">
    <location>
        <begin position="302"/>
        <end position="335"/>
    </location>
</feature>
<evidence type="ECO:0000313" key="3">
    <source>
        <dbReference type="Proteomes" id="UP000738325"/>
    </source>
</evidence>
<protein>
    <submittedName>
        <fullName evidence="2">Uncharacterized protein</fullName>
    </submittedName>
</protein>
<keyword evidence="3" id="KW-1185">Reference proteome</keyword>
<feature type="compositionally biased region" description="Acidic residues" evidence="1">
    <location>
        <begin position="372"/>
        <end position="388"/>
    </location>
</feature>